<reference evidence="4 5" key="1">
    <citation type="submission" date="2015-05" db="EMBL/GenBank/DDBJ databases">
        <title>Genome sequencing and analysis of members of genus Stenotrophomonas.</title>
        <authorList>
            <person name="Patil P.P."/>
            <person name="Midha S."/>
            <person name="Patil P.B."/>
        </authorList>
    </citation>
    <scope>NUCLEOTIDE SEQUENCE [LARGE SCALE GENOMIC DNA]</scope>
    <source>
        <strain evidence="4 5">JCM 16244</strain>
    </source>
</reference>
<dbReference type="OrthoDB" id="9762238at2"/>
<evidence type="ECO:0000313" key="5">
    <source>
        <dbReference type="Proteomes" id="UP000050940"/>
    </source>
</evidence>
<sequence>MPTLLRHRLRRLRRYAIYATAGVLVLVALLVGTLNQLLPLVERHPERVAAWLSERAGQPVAFDTLDTAWTRRGPLLQLDGLRIGEGEGVRIGRAEVLVSLYSGLLPGAPLTELRLRGLALTLQRADDGRWSVRGLPSANGGGDPLETLRRLGELQVIGGRLRLHAPSLGLDTELPRIDLRLRVDGGRVRAGARAWIDNAAPPLTAVLDFQRQRGDGTAWLAAPSALAAWAPLLHFGGVDVRGGNGTLRGWVAVRDHRVASVIADADLKGVALAGAPFVAGGPAPEAGFERLQLRARWRHQGGDWRLDAPQLKIATAQGTQVLDGLQLAGGRQFALRGQRIDVTPLLRIAALSDNVKPGLRQWLYRAAPTLRFVDVDIAGHGDGLMRGRGELEEAAFAAVGHSPGMSGLRGHFEGDGQALALDLRPDHVVRFDWPTGFGVLHELKLDGRAVVWREGAGWQVATPALRVQGRDYAADVRGGLWFQGDGTRPWINLAARLDDVPMTAAKGFWVRSKMSRKAVDWLDAALVGGQLRDGTGLAVGDLDDWPFDGRDGRFEAGGHIDDGTIRFAHDWPEMRGVDGDIAFIANGFELHGKGNLGGVKVDAFQAGVADFHESLLHVDARTRDDSRRLLALLRQGPLHASHGETLDALETNGPAAVDFGLRLPLHGGEGKVSGTVELRDVTLADKRWDLRFDNVRGKAEYGSDGFRAPALQVRHKEHDGVLSLAAGAPVADPGNAFEAELAAELDAADLLERAPELGWLKPYMHGTSRWRIGVSLPKAAEGSGSEPPTTLRLHSDLQGTRLQFPAPLDKPAVESLPTRVTASLPLGSGTTEVVFGRRMALAARTRNGATGVQVTLGNDRVSREPPADGLMVDGHTTTLDALEWIALARGQGNAGDEGVALKQVDVLADRLLLVGGQFDQTRLRLRPGKDAVAVQLEGPSLAGDVRVPEAEGGTVSGTLARVHWQAAPTLAGEAGDTPSDPMDPAKIPPLALDIDDLAFGKAALGRTTLRTQPLADGLQVTQLQFRSPKQAIDMTGQWRGIGARARTDFDVAVRSENLGGLMDSLGYGGQLRGGQGQMQFSAGWDGAPAGFNLAGLEGTLSFNARNGQILEVEPGAGRVLGLLSITQLPRRLMLDFRDFFSKGLAFNQSEGQVRFGDGLARTDGINMQGPAVDIVIRGQADLRAQQFDQTIEVNPRSGNLLTVVGAVAGGPVGAAVGAAANAVLGKPLGEIGARTYRVTGPWKDPQVDVAEREETKKGEAPGTPR</sequence>
<dbReference type="EMBL" id="LDJP01000082">
    <property type="protein sequence ID" value="KRG83092.1"/>
    <property type="molecule type" value="Genomic_DNA"/>
</dbReference>
<keyword evidence="2" id="KW-0812">Transmembrane</keyword>
<keyword evidence="2" id="KW-1133">Transmembrane helix</keyword>
<feature type="transmembrane region" description="Helical" evidence="2">
    <location>
        <begin position="15"/>
        <end position="38"/>
    </location>
</feature>
<dbReference type="Proteomes" id="UP000050940">
    <property type="component" value="Unassembled WGS sequence"/>
</dbReference>
<dbReference type="PATRIC" id="fig|659018.3.peg.2819"/>
<feature type="region of interest" description="Disordered" evidence="1">
    <location>
        <begin position="1240"/>
        <end position="1265"/>
    </location>
</feature>
<dbReference type="NCBIfam" id="TIGR02099">
    <property type="entry name" value="YhdP family protein"/>
    <property type="match status" value="1"/>
</dbReference>
<evidence type="ECO:0000256" key="1">
    <source>
        <dbReference type="SAM" id="MobiDB-lite"/>
    </source>
</evidence>
<dbReference type="STRING" id="659018.ABB34_13055"/>
<dbReference type="InterPro" id="IPR011836">
    <property type="entry name" value="YhdP"/>
</dbReference>
<proteinExistence type="predicted"/>
<evidence type="ECO:0000259" key="3">
    <source>
        <dbReference type="Pfam" id="PF13116"/>
    </source>
</evidence>
<protein>
    <submittedName>
        <fullName evidence="4">Membrane protein</fullName>
    </submittedName>
</protein>
<keyword evidence="5" id="KW-1185">Reference proteome</keyword>
<accession>A0A0R0DZP0</accession>
<evidence type="ECO:0000313" key="4">
    <source>
        <dbReference type="EMBL" id="KRG83092.1"/>
    </source>
</evidence>
<evidence type="ECO:0000256" key="2">
    <source>
        <dbReference type="SAM" id="Phobius"/>
    </source>
</evidence>
<dbReference type="InterPro" id="IPR025263">
    <property type="entry name" value="YhdP_central"/>
</dbReference>
<feature type="domain" description="YhdP central" evidence="3">
    <location>
        <begin position="9"/>
        <end position="1247"/>
    </location>
</feature>
<keyword evidence="2" id="KW-0472">Membrane</keyword>
<dbReference type="RefSeq" id="WP_057641759.1">
    <property type="nucleotide sequence ID" value="NZ_LDJP01000082.1"/>
</dbReference>
<comment type="caution">
    <text evidence="4">The sequence shown here is derived from an EMBL/GenBank/DDBJ whole genome shotgun (WGS) entry which is preliminary data.</text>
</comment>
<dbReference type="Pfam" id="PF13116">
    <property type="entry name" value="YhdP"/>
    <property type="match status" value="1"/>
</dbReference>
<organism evidence="4 5">
    <name type="scientific">Stenotrophomonas daejeonensis</name>
    <dbReference type="NCBI Taxonomy" id="659018"/>
    <lineage>
        <taxon>Bacteria</taxon>
        <taxon>Pseudomonadati</taxon>
        <taxon>Pseudomonadota</taxon>
        <taxon>Gammaproteobacteria</taxon>
        <taxon>Lysobacterales</taxon>
        <taxon>Lysobacteraceae</taxon>
        <taxon>Stenotrophomonas</taxon>
    </lineage>
</organism>
<gene>
    <name evidence="4" type="ORF">ABB34_13055</name>
</gene>
<name>A0A0R0DZP0_9GAMM</name>
<dbReference type="PANTHER" id="PTHR38690">
    <property type="entry name" value="PROTEASE-RELATED"/>
    <property type="match status" value="1"/>
</dbReference>
<dbReference type="PANTHER" id="PTHR38690:SF1">
    <property type="entry name" value="PROTEASE"/>
    <property type="match status" value="1"/>
</dbReference>
<feature type="compositionally biased region" description="Basic and acidic residues" evidence="1">
    <location>
        <begin position="1245"/>
        <end position="1259"/>
    </location>
</feature>
<dbReference type="AlphaFoldDB" id="A0A0R0DZP0"/>